<protein>
    <submittedName>
        <fullName evidence="2">Uncharacterized protein</fullName>
    </submittedName>
</protein>
<feature type="compositionally biased region" description="Basic residues" evidence="1">
    <location>
        <begin position="31"/>
        <end position="40"/>
    </location>
</feature>
<gene>
    <name evidence="2" type="ORF">SDC9_122630</name>
</gene>
<feature type="compositionally biased region" description="Basic residues" evidence="1">
    <location>
        <begin position="81"/>
        <end position="92"/>
    </location>
</feature>
<proteinExistence type="predicted"/>
<dbReference type="EMBL" id="VSSQ01026757">
    <property type="protein sequence ID" value="MPM75636.1"/>
    <property type="molecule type" value="Genomic_DNA"/>
</dbReference>
<name>A0A645CF83_9ZZZZ</name>
<dbReference type="AlphaFoldDB" id="A0A645CF83"/>
<reference evidence="2" key="1">
    <citation type="submission" date="2019-08" db="EMBL/GenBank/DDBJ databases">
        <authorList>
            <person name="Kucharzyk K."/>
            <person name="Murdoch R.W."/>
            <person name="Higgins S."/>
            <person name="Loffler F."/>
        </authorList>
    </citation>
    <scope>NUCLEOTIDE SEQUENCE</scope>
</reference>
<evidence type="ECO:0000256" key="1">
    <source>
        <dbReference type="SAM" id="MobiDB-lite"/>
    </source>
</evidence>
<organism evidence="2">
    <name type="scientific">bioreactor metagenome</name>
    <dbReference type="NCBI Taxonomy" id="1076179"/>
    <lineage>
        <taxon>unclassified sequences</taxon>
        <taxon>metagenomes</taxon>
        <taxon>ecological metagenomes</taxon>
    </lineage>
</organism>
<sequence>MPASTEKFFGGGSGGAIQPGVGSFAPPPGVGRRRRPRQSRGVRLFPGGWSSGAAAAGGDHGKFARDGAKPDSPSDNPVARQRLHGLARRSRSGRVAPYRPLEGGLPATAFPAGDGGRRDAVRSHISNAEAGFPE</sequence>
<comment type="caution">
    <text evidence="2">The sequence shown here is derived from an EMBL/GenBank/DDBJ whole genome shotgun (WGS) entry which is preliminary data.</text>
</comment>
<evidence type="ECO:0000313" key="2">
    <source>
        <dbReference type="EMBL" id="MPM75636.1"/>
    </source>
</evidence>
<accession>A0A645CF83</accession>
<feature type="region of interest" description="Disordered" evidence="1">
    <location>
        <begin position="1"/>
        <end position="134"/>
    </location>
</feature>
<feature type="compositionally biased region" description="Low complexity" evidence="1">
    <location>
        <begin position="41"/>
        <end position="57"/>
    </location>
</feature>
<feature type="compositionally biased region" description="Basic and acidic residues" evidence="1">
    <location>
        <begin position="59"/>
        <end position="69"/>
    </location>
</feature>